<evidence type="ECO:0000259" key="12">
    <source>
        <dbReference type="PROSITE" id="PS51674"/>
    </source>
</evidence>
<protein>
    <recommendedName>
        <fullName evidence="11">Transcriptional regulator WhiB</fullName>
    </recommendedName>
</protein>
<feature type="domain" description="4Fe-4S Wbl-type" evidence="12">
    <location>
        <begin position="20"/>
        <end position="76"/>
    </location>
</feature>
<dbReference type="PROSITE" id="PS51674">
    <property type="entry name" value="4FE4S_WBL"/>
    <property type="match status" value="1"/>
</dbReference>
<dbReference type="Proteomes" id="UP000280501">
    <property type="component" value="Unassembled WGS sequence"/>
</dbReference>
<feature type="binding site" evidence="11">
    <location>
        <position position="43"/>
    </location>
    <ligand>
        <name>[4Fe-4S] cluster</name>
        <dbReference type="ChEBI" id="CHEBI:49883"/>
    </ligand>
</feature>
<dbReference type="GO" id="GO:0003677">
    <property type="term" value="F:DNA binding"/>
    <property type="evidence" value="ECO:0007669"/>
    <property type="project" value="UniProtKB-UniRule"/>
</dbReference>
<dbReference type="GO" id="GO:0035731">
    <property type="term" value="F:dinitrosyl-iron complex binding"/>
    <property type="evidence" value="ECO:0007669"/>
    <property type="project" value="UniProtKB-UniRule"/>
</dbReference>
<keyword evidence="10 11" id="KW-0804">Transcription</keyword>
<dbReference type="OrthoDB" id="5244115at2"/>
<name>A0A3N4Z3A4_9MICO</name>
<evidence type="ECO:0000256" key="5">
    <source>
        <dbReference type="ARBA" id="ARBA00023004"/>
    </source>
</evidence>
<evidence type="ECO:0000256" key="1">
    <source>
        <dbReference type="ARBA" id="ARBA00004496"/>
    </source>
</evidence>
<dbReference type="PANTHER" id="PTHR38839">
    <property type="entry name" value="TRANSCRIPTIONAL REGULATOR WHID-RELATED"/>
    <property type="match status" value="1"/>
</dbReference>
<dbReference type="HAMAP" id="MF_01479">
    <property type="entry name" value="WhiB"/>
    <property type="match status" value="1"/>
</dbReference>
<keyword evidence="4 11" id="KW-0479">Metal-binding</keyword>
<keyword evidence="3 11" id="KW-0004">4Fe-4S</keyword>
<dbReference type="GO" id="GO:0051539">
    <property type="term" value="F:4 iron, 4 sulfur cluster binding"/>
    <property type="evidence" value="ECO:0007669"/>
    <property type="project" value="UniProtKB-UniRule"/>
</dbReference>
<comment type="caution">
    <text evidence="13">The sequence shown here is derived from an EMBL/GenBank/DDBJ whole genome shotgun (WGS) entry which is preliminary data.</text>
</comment>
<keyword evidence="7 11" id="KW-0805">Transcription regulation</keyword>
<keyword evidence="14" id="KW-1185">Reference proteome</keyword>
<dbReference type="GO" id="GO:0045454">
    <property type="term" value="P:cell redox homeostasis"/>
    <property type="evidence" value="ECO:0007669"/>
    <property type="project" value="TreeGrafter"/>
</dbReference>
<dbReference type="GO" id="GO:0046872">
    <property type="term" value="F:metal ion binding"/>
    <property type="evidence" value="ECO:0007669"/>
    <property type="project" value="UniProtKB-KW"/>
</dbReference>
<evidence type="ECO:0000256" key="6">
    <source>
        <dbReference type="ARBA" id="ARBA00023014"/>
    </source>
</evidence>
<evidence type="ECO:0000256" key="9">
    <source>
        <dbReference type="ARBA" id="ARBA00023157"/>
    </source>
</evidence>
<comment type="cofactor">
    <cofactor evidence="11">
        <name>[4Fe-4S] cluster</name>
        <dbReference type="ChEBI" id="CHEBI:49883"/>
    </cofactor>
    <text evidence="11">Binds 1 [4Fe-4S] cluster per subunit. Following nitrosylation of the [4Fe-4S] cluster binds 1 [4Fe-8(NO)] cluster per subunit.</text>
</comment>
<reference evidence="13 14" key="1">
    <citation type="submission" date="2018-11" db="EMBL/GenBank/DDBJ databases">
        <title>Sequencing the genomes of 1000 actinobacteria strains.</title>
        <authorList>
            <person name="Klenk H.-P."/>
        </authorList>
    </citation>
    <scope>NUCLEOTIDE SEQUENCE [LARGE SCALE GENOMIC DNA]</scope>
    <source>
        <strain evidence="13 14">DSM 15700</strain>
    </source>
</reference>
<dbReference type="PANTHER" id="PTHR38839:SF2">
    <property type="entry name" value="TRANSCRIPTIONAL REGULATOR WHIB7-RELATED"/>
    <property type="match status" value="1"/>
</dbReference>
<feature type="binding site" evidence="11">
    <location>
        <position position="46"/>
    </location>
    <ligand>
        <name>[4Fe-4S] cluster</name>
        <dbReference type="ChEBI" id="CHEBI:49883"/>
    </ligand>
</feature>
<comment type="similarity">
    <text evidence="2 11">Belongs to the WhiB family.</text>
</comment>
<evidence type="ECO:0000256" key="4">
    <source>
        <dbReference type="ARBA" id="ARBA00022723"/>
    </source>
</evidence>
<evidence type="ECO:0000256" key="10">
    <source>
        <dbReference type="ARBA" id="ARBA00023163"/>
    </source>
</evidence>
<comment type="function">
    <text evidence="11">Acts as a transcriptional regulator. Probably redox-responsive. The apo- but not holo-form probably binds DNA.</text>
</comment>
<feature type="binding site" evidence="11">
    <location>
        <position position="52"/>
    </location>
    <ligand>
        <name>[4Fe-4S] cluster</name>
        <dbReference type="ChEBI" id="CHEBI:49883"/>
    </ligand>
</feature>
<proteinExistence type="inferred from homology"/>
<dbReference type="InterPro" id="IPR003482">
    <property type="entry name" value="Whib"/>
</dbReference>
<dbReference type="InterPro" id="IPR034768">
    <property type="entry name" value="4FE4S_WBL"/>
</dbReference>
<gene>
    <name evidence="11" type="primary">whiB</name>
    <name evidence="13" type="ORF">EDD34_0143</name>
</gene>
<evidence type="ECO:0000256" key="2">
    <source>
        <dbReference type="ARBA" id="ARBA00006597"/>
    </source>
</evidence>
<comment type="PTM">
    <text evidence="11">Upon Fe-S cluster removal intramolecular disulfide bonds are formed.</text>
</comment>
<dbReference type="EMBL" id="RKQZ01000001">
    <property type="protein sequence ID" value="RPF19592.1"/>
    <property type="molecule type" value="Genomic_DNA"/>
</dbReference>
<evidence type="ECO:0000313" key="14">
    <source>
        <dbReference type="Proteomes" id="UP000280501"/>
    </source>
</evidence>
<dbReference type="GO" id="GO:0047134">
    <property type="term" value="F:protein-disulfide reductase [NAD(P)H] activity"/>
    <property type="evidence" value="ECO:0007669"/>
    <property type="project" value="TreeGrafter"/>
</dbReference>
<comment type="PTM">
    <text evidence="11">The Fe-S cluster can be nitrosylated by nitric oxide (NO).</text>
</comment>
<dbReference type="GO" id="GO:0045892">
    <property type="term" value="P:negative regulation of DNA-templated transcription"/>
    <property type="evidence" value="ECO:0007669"/>
    <property type="project" value="TreeGrafter"/>
</dbReference>
<keyword evidence="5 11" id="KW-0408">Iron</keyword>
<evidence type="ECO:0000313" key="13">
    <source>
        <dbReference type="EMBL" id="RPF19592.1"/>
    </source>
</evidence>
<evidence type="ECO:0000256" key="11">
    <source>
        <dbReference type="HAMAP-Rule" id="MF_01479"/>
    </source>
</evidence>
<comment type="subcellular location">
    <subcellularLocation>
        <location evidence="1 11">Cytoplasm</location>
    </subcellularLocation>
</comment>
<sequence>MIATTPSAADVLEFASTDVPCADEPDLWFSEHPTELESAKRQCLTCPLAQKCLEGAISRREPWGVWGGQIVVDGIIRRRKNRRGRPRLTEFAA</sequence>
<evidence type="ECO:0000256" key="3">
    <source>
        <dbReference type="ARBA" id="ARBA00022485"/>
    </source>
</evidence>
<keyword evidence="8 11" id="KW-0238">DNA-binding</keyword>
<dbReference type="AlphaFoldDB" id="A0A3N4Z3A4"/>
<evidence type="ECO:0000256" key="8">
    <source>
        <dbReference type="ARBA" id="ARBA00023125"/>
    </source>
</evidence>
<organism evidence="13 14">
    <name type="scientific">Myceligenerans xiligouense</name>
    <dbReference type="NCBI Taxonomy" id="253184"/>
    <lineage>
        <taxon>Bacteria</taxon>
        <taxon>Bacillati</taxon>
        <taxon>Actinomycetota</taxon>
        <taxon>Actinomycetes</taxon>
        <taxon>Micrococcales</taxon>
        <taxon>Promicromonosporaceae</taxon>
        <taxon>Myceligenerans</taxon>
    </lineage>
</organism>
<keyword evidence="6 11" id="KW-0411">Iron-sulfur</keyword>
<dbReference type="RefSeq" id="WP_123812878.1">
    <property type="nucleotide sequence ID" value="NZ_RKQZ01000001.1"/>
</dbReference>
<keyword evidence="9 11" id="KW-1015">Disulfide bond</keyword>
<dbReference type="GO" id="GO:0005737">
    <property type="term" value="C:cytoplasm"/>
    <property type="evidence" value="ECO:0007669"/>
    <property type="project" value="UniProtKB-SubCell"/>
</dbReference>
<feature type="binding site" evidence="11">
    <location>
        <position position="21"/>
    </location>
    <ligand>
        <name>[4Fe-4S] cluster</name>
        <dbReference type="ChEBI" id="CHEBI:49883"/>
    </ligand>
</feature>
<evidence type="ECO:0000256" key="7">
    <source>
        <dbReference type="ARBA" id="ARBA00023015"/>
    </source>
</evidence>
<keyword evidence="11" id="KW-0963">Cytoplasm</keyword>
<accession>A0A3N4Z3A4</accession>
<dbReference type="Pfam" id="PF02467">
    <property type="entry name" value="Whib"/>
    <property type="match status" value="1"/>
</dbReference>